<dbReference type="InterPro" id="IPR016032">
    <property type="entry name" value="Sig_transdc_resp-reg_C-effctor"/>
</dbReference>
<protein>
    <submittedName>
        <fullName evidence="3">ATP-binding protein</fullName>
    </submittedName>
</protein>
<comment type="caution">
    <text evidence="3">The sequence shown here is derived from an EMBL/GenBank/DDBJ whole genome shotgun (WGS) entry which is preliminary data.</text>
</comment>
<gene>
    <name evidence="3" type="ORF">ACFPIH_53240</name>
</gene>
<dbReference type="Proteomes" id="UP001595839">
    <property type="component" value="Unassembled WGS sequence"/>
</dbReference>
<dbReference type="Gene3D" id="1.10.10.10">
    <property type="entry name" value="Winged helix-like DNA-binding domain superfamily/Winged helix DNA-binding domain"/>
    <property type="match status" value="1"/>
</dbReference>
<dbReference type="Gene3D" id="1.25.40.10">
    <property type="entry name" value="Tetratricopeptide repeat domain"/>
    <property type="match status" value="1"/>
</dbReference>
<sequence length="754" mass="81001">MSGIPQRRTNLPATFTSFVGRQAEAADIGMLLSTARLLTLTGAGGIGKTRLALEVATGSAKIFPDGTWLVDLAPVQEPAAVASEAATALGVPELGTRPAAEHLAEYLAERRALILLDNCEHLADACAELAKAVLSAAPEVHILATSRHTLGITGEHVFTVPPLSPEDAVGLLRDRAAAVRPGFRVSKANRDQVARLCTDLDGLPLAIELASSRLRTLTLEQVADRLEDRFGLLASGSPTRPPHQRTLRRTIDWSYELCAPTERLLWNRLSVFAGGFDLDAAEGVCAGGSIEEHEVLDLLDRLVGQSVVLTTEIEGLPRYRLLEAIRQYGREQLASSGEDDDLLVRHRDFFLALAQRIDEGWYGPGQAEALARLHVEHTNLLAALDCDADPQRRFALAAALGFHWCAGGFLSEGRRQFDRALALAPEPTLARGRALLIAVWVAQMQGDLAAADRWLDEAETLGEQLGDWALRTQVGGLRGVSAHYRGQAEESIPRYEEARAGMAALGDEREATSWLLALACVQAYTGDPRAPETGRQVIAAFETSGERWGRAQVLMALGHDAWARGDREAAKALARSALESMRGFNDYAMVARMLELLAWATASGGDPGQAARLLGAAGALWRDAGTSISAFGAQMAEHHVRCEEAVLNALGPAAYTQALTEGSRHDNPGRAIQHALDPDHEPPASVTVAGPLTRREREVAALVAKGMSNRKIAAELVLSPRTVEGHVDNIRAKLGFASRAQVAAWWPAQAPPIS</sequence>
<name>A0ABV9B7H7_9ACTN</name>
<feature type="domain" description="HTH luxR-type" evidence="2">
    <location>
        <begin position="685"/>
        <end position="750"/>
    </location>
</feature>
<dbReference type="InterPro" id="IPR000792">
    <property type="entry name" value="Tscrpt_reg_LuxR_C"/>
</dbReference>
<dbReference type="PRINTS" id="PR00364">
    <property type="entry name" value="DISEASERSIST"/>
</dbReference>
<keyword evidence="3" id="KW-0547">Nucleotide-binding</keyword>
<dbReference type="SMART" id="SM00421">
    <property type="entry name" value="HTH_LUXR"/>
    <property type="match status" value="1"/>
</dbReference>
<dbReference type="SUPFAM" id="SSF48452">
    <property type="entry name" value="TPR-like"/>
    <property type="match status" value="1"/>
</dbReference>
<dbReference type="InterPro" id="IPR027417">
    <property type="entry name" value="P-loop_NTPase"/>
</dbReference>
<dbReference type="GO" id="GO:0005524">
    <property type="term" value="F:ATP binding"/>
    <property type="evidence" value="ECO:0007669"/>
    <property type="project" value="UniProtKB-KW"/>
</dbReference>
<organism evidence="3 4">
    <name type="scientific">Streptomyces vulcanius</name>
    <dbReference type="NCBI Taxonomy" id="1441876"/>
    <lineage>
        <taxon>Bacteria</taxon>
        <taxon>Bacillati</taxon>
        <taxon>Actinomycetota</taxon>
        <taxon>Actinomycetes</taxon>
        <taxon>Kitasatosporales</taxon>
        <taxon>Streptomycetaceae</taxon>
        <taxon>Streptomyces</taxon>
    </lineage>
</organism>
<dbReference type="PANTHER" id="PTHR47691">
    <property type="entry name" value="REGULATOR-RELATED"/>
    <property type="match status" value="1"/>
</dbReference>
<dbReference type="PROSITE" id="PS00622">
    <property type="entry name" value="HTH_LUXR_1"/>
    <property type="match status" value="1"/>
</dbReference>
<dbReference type="InterPro" id="IPR011990">
    <property type="entry name" value="TPR-like_helical_dom_sf"/>
</dbReference>
<dbReference type="Gene3D" id="3.40.50.300">
    <property type="entry name" value="P-loop containing nucleotide triphosphate hydrolases"/>
    <property type="match status" value="1"/>
</dbReference>
<accession>A0ABV9B7H7</accession>
<dbReference type="PANTHER" id="PTHR47691:SF3">
    <property type="entry name" value="HTH-TYPE TRANSCRIPTIONAL REGULATOR RV0890C-RELATED"/>
    <property type="match status" value="1"/>
</dbReference>
<dbReference type="PROSITE" id="PS50043">
    <property type="entry name" value="HTH_LUXR_2"/>
    <property type="match status" value="1"/>
</dbReference>
<dbReference type="InterPro" id="IPR036388">
    <property type="entry name" value="WH-like_DNA-bd_sf"/>
</dbReference>
<evidence type="ECO:0000313" key="3">
    <source>
        <dbReference type="EMBL" id="MFC4508072.1"/>
    </source>
</evidence>
<dbReference type="Pfam" id="PF25872">
    <property type="entry name" value="HTH_77"/>
    <property type="match status" value="1"/>
</dbReference>
<dbReference type="EMBL" id="JBHSFK010000067">
    <property type="protein sequence ID" value="MFC4508072.1"/>
    <property type="molecule type" value="Genomic_DNA"/>
</dbReference>
<keyword evidence="4" id="KW-1185">Reference proteome</keyword>
<dbReference type="CDD" id="cd06170">
    <property type="entry name" value="LuxR_C_like"/>
    <property type="match status" value="1"/>
</dbReference>
<dbReference type="PRINTS" id="PR00038">
    <property type="entry name" value="HTHLUXR"/>
</dbReference>
<dbReference type="Pfam" id="PF00196">
    <property type="entry name" value="GerE"/>
    <property type="match status" value="1"/>
</dbReference>
<evidence type="ECO:0000259" key="2">
    <source>
        <dbReference type="PROSITE" id="PS50043"/>
    </source>
</evidence>
<proteinExistence type="predicted"/>
<dbReference type="SUPFAM" id="SSF46894">
    <property type="entry name" value="C-terminal effector domain of the bipartite response regulators"/>
    <property type="match status" value="1"/>
</dbReference>
<dbReference type="RefSeq" id="WP_381187069.1">
    <property type="nucleotide sequence ID" value="NZ_JBHSFK010000067.1"/>
</dbReference>
<dbReference type="Pfam" id="PF13401">
    <property type="entry name" value="AAA_22"/>
    <property type="match status" value="1"/>
</dbReference>
<feature type="region of interest" description="Disordered" evidence="1">
    <location>
        <begin position="661"/>
        <end position="684"/>
    </location>
</feature>
<dbReference type="SUPFAM" id="SSF52540">
    <property type="entry name" value="P-loop containing nucleoside triphosphate hydrolases"/>
    <property type="match status" value="1"/>
</dbReference>
<keyword evidence="3" id="KW-0067">ATP-binding</keyword>
<reference evidence="4" key="1">
    <citation type="journal article" date="2019" name="Int. J. Syst. Evol. Microbiol.">
        <title>The Global Catalogue of Microorganisms (GCM) 10K type strain sequencing project: providing services to taxonomists for standard genome sequencing and annotation.</title>
        <authorList>
            <consortium name="The Broad Institute Genomics Platform"/>
            <consortium name="The Broad Institute Genome Sequencing Center for Infectious Disease"/>
            <person name="Wu L."/>
            <person name="Ma J."/>
        </authorList>
    </citation>
    <scope>NUCLEOTIDE SEQUENCE [LARGE SCALE GENOMIC DNA]</scope>
    <source>
        <strain evidence="4">CGMCC 4.7177</strain>
    </source>
</reference>
<dbReference type="InterPro" id="IPR058852">
    <property type="entry name" value="HTH_77"/>
</dbReference>
<evidence type="ECO:0000313" key="4">
    <source>
        <dbReference type="Proteomes" id="UP001595839"/>
    </source>
</evidence>
<evidence type="ECO:0000256" key="1">
    <source>
        <dbReference type="SAM" id="MobiDB-lite"/>
    </source>
</evidence>
<dbReference type="InterPro" id="IPR049945">
    <property type="entry name" value="AAA_22"/>
</dbReference>